<reference evidence="8" key="1">
    <citation type="submission" date="2020-08" db="EMBL/GenBank/DDBJ databases">
        <title>Multicomponent nature underlies the extraordinary mechanical properties of spider dragline silk.</title>
        <authorList>
            <person name="Kono N."/>
            <person name="Nakamura H."/>
            <person name="Mori M."/>
            <person name="Yoshida Y."/>
            <person name="Ohtoshi R."/>
            <person name="Malay A.D."/>
            <person name="Moran D.A.P."/>
            <person name="Tomita M."/>
            <person name="Numata K."/>
            <person name="Arakawa K."/>
        </authorList>
    </citation>
    <scope>NUCLEOTIDE SEQUENCE</scope>
</reference>
<keyword evidence="2 6" id="KW-0732">Signal</keyword>
<dbReference type="PANTHER" id="PTHR23301">
    <property type="entry name" value="CHITIN BINDING PERITROPHIN-A"/>
    <property type="match status" value="1"/>
</dbReference>
<dbReference type="OrthoDB" id="9991479at2759"/>
<dbReference type="SMART" id="SM00494">
    <property type="entry name" value="ChtBD2"/>
    <property type="match status" value="3"/>
</dbReference>
<keyword evidence="3" id="KW-0677">Repeat</keyword>
<dbReference type="GO" id="GO:0008061">
    <property type="term" value="F:chitin binding"/>
    <property type="evidence" value="ECO:0007669"/>
    <property type="project" value="UniProtKB-KW"/>
</dbReference>
<evidence type="ECO:0000256" key="3">
    <source>
        <dbReference type="ARBA" id="ARBA00022737"/>
    </source>
</evidence>
<evidence type="ECO:0000259" key="7">
    <source>
        <dbReference type="PROSITE" id="PS50940"/>
    </source>
</evidence>
<protein>
    <recommendedName>
        <fullName evidence="7">Chitin-binding type-2 domain-containing protein</fullName>
    </recommendedName>
</protein>
<evidence type="ECO:0000256" key="4">
    <source>
        <dbReference type="ARBA" id="ARBA00023157"/>
    </source>
</evidence>
<dbReference type="AlphaFoldDB" id="A0A8X6U8R7"/>
<keyword evidence="4" id="KW-1015">Disulfide bond</keyword>
<feature type="domain" description="Chitin-binding type-2" evidence="7">
    <location>
        <begin position="109"/>
        <end position="162"/>
    </location>
</feature>
<feature type="signal peptide" evidence="6">
    <location>
        <begin position="1"/>
        <end position="20"/>
    </location>
</feature>
<dbReference type="SUPFAM" id="SSF57625">
    <property type="entry name" value="Invertebrate chitin-binding proteins"/>
    <property type="match status" value="3"/>
</dbReference>
<dbReference type="PANTHER" id="PTHR23301:SF106">
    <property type="entry name" value="CHITIN-BINDING TYPE-2 DOMAIN-CONTAINING PROTEIN-RELATED"/>
    <property type="match status" value="1"/>
</dbReference>
<proteinExistence type="predicted"/>
<keyword evidence="5" id="KW-0325">Glycoprotein</keyword>
<evidence type="ECO:0000313" key="8">
    <source>
        <dbReference type="EMBL" id="GFT92698.1"/>
    </source>
</evidence>
<evidence type="ECO:0000256" key="5">
    <source>
        <dbReference type="ARBA" id="ARBA00023180"/>
    </source>
</evidence>
<dbReference type="InterPro" id="IPR051940">
    <property type="entry name" value="Chitin_bind-dev_reg"/>
</dbReference>
<gene>
    <name evidence="8" type="primary">AVEN_143284_1</name>
    <name evidence="8" type="ORF">NPIL_37351</name>
</gene>
<sequence>MAKLTCFLVLLVTVILCAEAVRIDPPPPPTLKPGKFFPSTRITKKDDPRCKKDGMFANPNDCTRYIKCKNGESQDMNCPDGFKFDSKKYCTPDKNADCGKSGQRDSKQEVKCPQQFGNFAYVDDCHKYIECERGVPTIVKCPPHYVYNDVNGGCIQGEICPPNKQHEANKCSSENDCFPSSNCLFYIECINWKGTEKKCPEGTAFNPKLKRCTKDWIKHCRNNDLRDIIRTE</sequence>
<evidence type="ECO:0000313" key="9">
    <source>
        <dbReference type="Proteomes" id="UP000887013"/>
    </source>
</evidence>
<dbReference type="Proteomes" id="UP000887013">
    <property type="component" value="Unassembled WGS sequence"/>
</dbReference>
<organism evidence="8 9">
    <name type="scientific">Nephila pilipes</name>
    <name type="common">Giant wood spider</name>
    <name type="synonym">Nephila maculata</name>
    <dbReference type="NCBI Taxonomy" id="299642"/>
    <lineage>
        <taxon>Eukaryota</taxon>
        <taxon>Metazoa</taxon>
        <taxon>Ecdysozoa</taxon>
        <taxon>Arthropoda</taxon>
        <taxon>Chelicerata</taxon>
        <taxon>Arachnida</taxon>
        <taxon>Araneae</taxon>
        <taxon>Araneomorphae</taxon>
        <taxon>Entelegynae</taxon>
        <taxon>Araneoidea</taxon>
        <taxon>Nephilidae</taxon>
        <taxon>Nephila</taxon>
    </lineage>
</organism>
<keyword evidence="9" id="KW-1185">Reference proteome</keyword>
<dbReference type="PROSITE" id="PS50940">
    <property type="entry name" value="CHIT_BIND_II"/>
    <property type="match status" value="3"/>
</dbReference>
<dbReference type="InterPro" id="IPR036508">
    <property type="entry name" value="Chitin-bd_dom_sf"/>
</dbReference>
<feature type="chain" id="PRO_5036443353" description="Chitin-binding type-2 domain-containing protein" evidence="6">
    <location>
        <begin position="21"/>
        <end position="232"/>
    </location>
</feature>
<dbReference type="GO" id="GO:0005576">
    <property type="term" value="C:extracellular region"/>
    <property type="evidence" value="ECO:0007669"/>
    <property type="project" value="InterPro"/>
</dbReference>
<evidence type="ECO:0000256" key="1">
    <source>
        <dbReference type="ARBA" id="ARBA00022669"/>
    </source>
</evidence>
<dbReference type="InterPro" id="IPR002557">
    <property type="entry name" value="Chitin-bd_dom"/>
</dbReference>
<feature type="domain" description="Chitin-binding type-2" evidence="7">
    <location>
        <begin position="168"/>
        <end position="222"/>
    </location>
</feature>
<dbReference type="EMBL" id="BMAW01074544">
    <property type="protein sequence ID" value="GFT92698.1"/>
    <property type="molecule type" value="Genomic_DNA"/>
</dbReference>
<comment type="caution">
    <text evidence="8">The sequence shown here is derived from an EMBL/GenBank/DDBJ whole genome shotgun (WGS) entry which is preliminary data.</text>
</comment>
<dbReference type="Gene3D" id="2.170.140.10">
    <property type="entry name" value="Chitin binding domain"/>
    <property type="match status" value="3"/>
</dbReference>
<keyword evidence="1" id="KW-0147">Chitin-binding</keyword>
<dbReference type="Pfam" id="PF01607">
    <property type="entry name" value="CBM_14"/>
    <property type="match status" value="3"/>
</dbReference>
<evidence type="ECO:0000256" key="2">
    <source>
        <dbReference type="ARBA" id="ARBA00022729"/>
    </source>
</evidence>
<accession>A0A8X6U8R7</accession>
<evidence type="ECO:0000256" key="6">
    <source>
        <dbReference type="SAM" id="SignalP"/>
    </source>
</evidence>
<feature type="domain" description="Chitin-binding type-2" evidence="7">
    <location>
        <begin position="47"/>
        <end position="100"/>
    </location>
</feature>
<name>A0A8X6U8R7_NEPPI</name>